<accession>A0ABQ2K731</accession>
<dbReference type="SUPFAM" id="SSF54637">
    <property type="entry name" value="Thioesterase/thiol ester dehydrase-isomerase"/>
    <property type="match status" value="1"/>
</dbReference>
<feature type="region of interest" description="Disordered" evidence="1">
    <location>
        <begin position="106"/>
        <end position="130"/>
    </location>
</feature>
<dbReference type="InterPro" id="IPR029069">
    <property type="entry name" value="HotDog_dom_sf"/>
</dbReference>
<reference evidence="4" key="1">
    <citation type="journal article" date="2019" name="Int. J. Syst. Evol. Microbiol.">
        <title>The Global Catalogue of Microorganisms (GCM) 10K type strain sequencing project: providing services to taxonomists for standard genome sequencing and annotation.</title>
        <authorList>
            <consortium name="The Broad Institute Genomics Platform"/>
            <consortium name="The Broad Institute Genome Sequencing Center for Infectious Disease"/>
            <person name="Wu L."/>
            <person name="Ma J."/>
        </authorList>
    </citation>
    <scope>NUCLEOTIDE SEQUENCE [LARGE SCALE GENOMIC DNA]</scope>
    <source>
        <strain evidence="4">CGMCC 4.7329</strain>
    </source>
</reference>
<dbReference type="EMBL" id="BMNE01000001">
    <property type="protein sequence ID" value="GGN68944.1"/>
    <property type="molecule type" value="Genomic_DNA"/>
</dbReference>
<feature type="domain" description="Acyl-CoA thioesterase-like N-terminal HotDog" evidence="2">
    <location>
        <begin position="20"/>
        <end position="101"/>
    </location>
</feature>
<evidence type="ECO:0000256" key="1">
    <source>
        <dbReference type="SAM" id="MobiDB-lite"/>
    </source>
</evidence>
<dbReference type="InterPro" id="IPR049449">
    <property type="entry name" value="TesB_ACOT8-like_N"/>
</dbReference>
<dbReference type="InterPro" id="IPR042171">
    <property type="entry name" value="Acyl-CoA_hotdog"/>
</dbReference>
<protein>
    <recommendedName>
        <fullName evidence="2">Acyl-CoA thioesterase-like N-terminal HotDog domain-containing protein</fullName>
    </recommendedName>
</protein>
<dbReference type="Proteomes" id="UP000658127">
    <property type="component" value="Unassembled WGS sequence"/>
</dbReference>
<evidence type="ECO:0000259" key="2">
    <source>
        <dbReference type="Pfam" id="PF13622"/>
    </source>
</evidence>
<name>A0ABQ2K731_9NOCA</name>
<organism evidence="3 4">
    <name type="scientific">Nocardia rhizosphaerihabitans</name>
    <dbReference type="NCBI Taxonomy" id="1691570"/>
    <lineage>
        <taxon>Bacteria</taxon>
        <taxon>Bacillati</taxon>
        <taxon>Actinomycetota</taxon>
        <taxon>Actinomycetes</taxon>
        <taxon>Mycobacteriales</taxon>
        <taxon>Nocardiaceae</taxon>
        <taxon>Nocardia</taxon>
    </lineage>
</organism>
<sequence length="272" mass="29184">MVEFFTTHDGMYVASDLAVSRWSPNQLHGVGVCGLLALEAEKHSPGTGFVPARISVDLFQQVTREPITLHSAVVRAGNRIKVVDSWLVQQDQTRARATVTFLAATDNPPGTVWQPPRTLPAPAERRDDPQGAAPLFKSGDADWITDFGAARDAERKVTWQNLPPLVAGEPFTPFQRAAATGDLTNLVCHWGSRGVGYINADMTLTLSRLPMGPELGMQALDHVGNAGVAVSTATMYDREGPLGTCVITAVANDRRRSVPVPRGEPVPATAEG</sequence>
<dbReference type="Gene3D" id="2.40.160.210">
    <property type="entry name" value="Acyl-CoA thioesterase, double hotdog domain"/>
    <property type="match status" value="1"/>
</dbReference>
<dbReference type="Pfam" id="PF13622">
    <property type="entry name" value="4HBT_3"/>
    <property type="match status" value="1"/>
</dbReference>
<gene>
    <name evidence="3" type="ORF">GCM10011610_06720</name>
</gene>
<keyword evidence="4" id="KW-1185">Reference proteome</keyword>
<evidence type="ECO:0000313" key="4">
    <source>
        <dbReference type="Proteomes" id="UP000658127"/>
    </source>
</evidence>
<comment type="caution">
    <text evidence="3">The sequence shown here is derived from an EMBL/GenBank/DDBJ whole genome shotgun (WGS) entry which is preliminary data.</text>
</comment>
<evidence type="ECO:0000313" key="3">
    <source>
        <dbReference type="EMBL" id="GGN68944.1"/>
    </source>
</evidence>
<proteinExistence type="predicted"/>
<dbReference type="RefSeq" id="WP_229739505.1">
    <property type="nucleotide sequence ID" value="NZ_BMNE01000001.1"/>
</dbReference>